<proteinExistence type="inferred from homology"/>
<dbReference type="EC" id="1.8.4.11" evidence="4"/>
<feature type="region of interest" description="Disordered" evidence="5">
    <location>
        <begin position="72"/>
        <end position="106"/>
    </location>
</feature>
<sequence>MEMNVARPVASSPRIARRYSTVPRRIPSPVSPVSRAIITQFIRSQYRQIYPGPHDGPGSGWDRLRRVARRAERARKPYPWQRGQEHEKRAGPRRLKGGGPGRGEDTMGWLFGAAPKLVGRDEALHGGDHPVLAEPRPHAVLGTPITGPWRENQRTVLVGIGCFWGAEKLLWQLPGVESTAVGYAGGITPNPTYREVCTGRTNHVEVVRVVYDPERIALREIVAAALEAHDPTQGFRQGNDVGTQYRSAFYTEGPDAAAEAEEIRGIVAGYGSRLAEHGYGEVTTEVRPLAETDAGEFYLAEDEHQQYLHKNPDGYCPVHSTGVACGAA</sequence>
<comment type="catalytic activity">
    <reaction evidence="3 4">
        <text>[thioredoxin]-disulfide + L-methionine + H2O = L-methionine (S)-S-oxide + [thioredoxin]-dithiol</text>
        <dbReference type="Rhea" id="RHEA:19993"/>
        <dbReference type="Rhea" id="RHEA-COMP:10698"/>
        <dbReference type="Rhea" id="RHEA-COMP:10700"/>
        <dbReference type="ChEBI" id="CHEBI:15377"/>
        <dbReference type="ChEBI" id="CHEBI:29950"/>
        <dbReference type="ChEBI" id="CHEBI:50058"/>
        <dbReference type="ChEBI" id="CHEBI:57844"/>
        <dbReference type="ChEBI" id="CHEBI:58772"/>
        <dbReference type="EC" id="1.8.4.11"/>
    </reaction>
</comment>
<keyword evidence="1 4" id="KW-0560">Oxidoreductase</keyword>
<dbReference type="NCBIfam" id="TIGR00401">
    <property type="entry name" value="msrA"/>
    <property type="match status" value="1"/>
</dbReference>
<dbReference type="HAMAP" id="MF_01401">
    <property type="entry name" value="MsrA"/>
    <property type="match status" value="1"/>
</dbReference>
<gene>
    <name evidence="4 7" type="primary">msrA</name>
    <name evidence="7" type="ORF">BN46_1183</name>
</gene>
<reference evidence="7 8" key="1">
    <citation type="journal article" date="2012" name="J. Bacteriol.">
        <title>Draft Genome Sequence of Turicella otitidis ATCC 51513, Isolated from Middle Ear Fluid from a Child with Otitis Media.</title>
        <authorList>
            <person name="Brinkrolf K."/>
            <person name="Schneider J."/>
            <person name="Knecht M."/>
            <person name="Ruckert C."/>
            <person name="Tauch A."/>
        </authorList>
    </citation>
    <scope>NUCLEOTIDE SEQUENCE [LARGE SCALE GENOMIC DNA]</scope>
    <source>
        <strain evidence="7 8">ATCC 51513</strain>
    </source>
</reference>
<accession>I7IXL8</accession>
<evidence type="ECO:0000256" key="2">
    <source>
        <dbReference type="ARBA" id="ARBA00047806"/>
    </source>
</evidence>
<evidence type="ECO:0000256" key="1">
    <source>
        <dbReference type="ARBA" id="ARBA00023002"/>
    </source>
</evidence>
<dbReference type="PANTHER" id="PTHR42799:SF2">
    <property type="entry name" value="MITOCHONDRIAL PEPTIDE METHIONINE SULFOXIDE REDUCTASE"/>
    <property type="match status" value="1"/>
</dbReference>
<evidence type="ECO:0000256" key="4">
    <source>
        <dbReference type="HAMAP-Rule" id="MF_01401"/>
    </source>
</evidence>
<feature type="active site" evidence="4">
    <location>
        <position position="162"/>
    </location>
</feature>
<comment type="function">
    <text evidence="4">Has an important function as a repair enzyme for proteins that have been inactivated by oxidation. Catalyzes the reversible oxidation-reduction of methionine sulfoxide in proteins to methionine.</text>
</comment>
<dbReference type="InterPro" id="IPR050162">
    <property type="entry name" value="MsrA_MetSO_reductase"/>
</dbReference>
<dbReference type="AlphaFoldDB" id="I7IXL8"/>
<dbReference type="SUPFAM" id="SSF55068">
    <property type="entry name" value="Peptide methionine sulfoxide reductase"/>
    <property type="match status" value="1"/>
</dbReference>
<evidence type="ECO:0000313" key="8">
    <source>
        <dbReference type="Proteomes" id="UP000011016"/>
    </source>
</evidence>
<organism evidence="7 8">
    <name type="scientific">Corynebacterium otitidis ATCC 51513</name>
    <dbReference type="NCBI Taxonomy" id="883169"/>
    <lineage>
        <taxon>Bacteria</taxon>
        <taxon>Bacillati</taxon>
        <taxon>Actinomycetota</taxon>
        <taxon>Actinomycetes</taxon>
        <taxon>Mycobacteriales</taxon>
        <taxon>Corynebacteriaceae</taxon>
        <taxon>Corynebacterium</taxon>
    </lineage>
</organism>
<dbReference type="Pfam" id="PF01625">
    <property type="entry name" value="PMSR"/>
    <property type="match status" value="1"/>
</dbReference>
<dbReference type="GO" id="GO:0033744">
    <property type="term" value="F:L-methionine:thioredoxin-disulfide S-oxidoreductase activity"/>
    <property type="evidence" value="ECO:0007669"/>
    <property type="project" value="RHEA"/>
</dbReference>
<name>I7IXL8_9CORY</name>
<dbReference type="InterPro" id="IPR002569">
    <property type="entry name" value="Met_Sox_Rdtase_MsrA_dom"/>
</dbReference>
<dbReference type="PANTHER" id="PTHR42799">
    <property type="entry name" value="MITOCHONDRIAL PEPTIDE METHIONINE SULFOXIDE REDUCTASE"/>
    <property type="match status" value="1"/>
</dbReference>
<evidence type="ECO:0000256" key="3">
    <source>
        <dbReference type="ARBA" id="ARBA00048782"/>
    </source>
</evidence>
<evidence type="ECO:0000313" key="7">
    <source>
        <dbReference type="EMBL" id="CCI83908.1"/>
    </source>
</evidence>
<evidence type="ECO:0000256" key="5">
    <source>
        <dbReference type="SAM" id="MobiDB-lite"/>
    </source>
</evidence>
<evidence type="ECO:0000259" key="6">
    <source>
        <dbReference type="Pfam" id="PF01625"/>
    </source>
</evidence>
<dbReference type="EMBL" id="CAJZ01000172">
    <property type="protein sequence ID" value="CCI83908.1"/>
    <property type="molecule type" value="Genomic_DNA"/>
</dbReference>
<comment type="similarity">
    <text evidence="4">Belongs to the MsrA Met sulfoxide reductase family.</text>
</comment>
<dbReference type="Gene3D" id="3.30.1060.10">
    <property type="entry name" value="Peptide methionine sulphoxide reductase MsrA"/>
    <property type="match status" value="1"/>
</dbReference>
<comment type="caution">
    <text evidence="7">The sequence shown here is derived from an EMBL/GenBank/DDBJ whole genome shotgun (WGS) entry which is preliminary data.</text>
</comment>
<dbReference type="Proteomes" id="UP000011016">
    <property type="component" value="Unassembled WGS sequence"/>
</dbReference>
<dbReference type="GO" id="GO:0008113">
    <property type="term" value="F:peptide-methionine (S)-S-oxide reductase activity"/>
    <property type="evidence" value="ECO:0007669"/>
    <property type="project" value="UniProtKB-UniRule"/>
</dbReference>
<comment type="catalytic activity">
    <reaction evidence="2 4">
        <text>L-methionyl-[protein] + [thioredoxin]-disulfide + H2O = L-methionyl-(S)-S-oxide-[protein] + [thioredoxin]-dithiol</text>
        <dbReference type="Rhea" id="RHEA:14217"/>
        <dbReference type="Rhea" id="RHEA-COMP:10698"/>
        <dbReference type="Rhea" id="RHEA-COMP:10700"/>
        <dbReference type="Rhea" id="RHEA-COMP:12313"/>
        <dbReference type="Rhea" id="RHEA-COMP:12315"/>
        <dbReference type="ChEBI" id="CHEBI:15377"/>
        <dbReference type="ChEBI" id="CHEBI:16044"/>
        <dbReference type="ChEBI" id="CHEBI:29950"/>
        <dbReference type="ChEBI" id="CHEBI:44120"/>
        <dbReference type="ChEBI" id="CHEBI:50058"/>
        <dbReference type="EC" id="1.8.4.11"/>
    </reaction>
</comment>
<protein>
    <recommendedName>
        <fullName evidence="4">Peptide methionine sulfoxide reductase MsrA</fullName>
        <shortName evidence="4">Protein-methionine-S-oxide reductase</shortName>
        <ecNumber evidence="4">1.8.4.11</ecNumber>
    </recommendedName>
    <alternativeName>
        <fullName evidence="4">Peptide-methionine (S)-S-oxide reductase</fullName>
        <shortName evidence="4">Peptide Met(O) reductase</shortName>
    </alternativeName>
</protein>
<dbReference type="InterPro" id="IPR036509">
    <property type="entry name" value="Met_Sox_Rdtase_MsrA_sf"/>
</dbReference>
<feature type="domain" description="Peptide methionine sulphoxide reductase MsrA" evidence="6">
    <location>
        <begin position="156"/>
        <end position="316"/>
    </location>
</feature>
<dbReference type="GO" id="GO:0034599">
    <property type="term" value="P:cellular response to oxidative stress"/>
    <property type="evidence" value="ECO:0007669"/>
    <property type="project" value="TreeGrafter"/>
</dbReference>
<dbReference type="GO" id="GO:0005737">
    <property type="term" value="C:cytoplasm"/>
    <property type="evidence" value="ECO:0007669"/>
    <property type="project" value="TreeGrafter"/>
</dbReference>